<sequence>SKFENMMIFMFFLQLIAIAVAQTGSYDGYRTRSYDTNNFHTRPTYAWWNSDSRGNGFQTAPSRPNYYNTRSPYWWGNTNSPANVYSTWPYNFFTDAP</sequence>
<feature type="non-terminal residue" evidence="2">
    <location>
        <position position="97"/>
    </location>
</feature>
<accession>F5GTI5</accession>
<dbReference type="EMBL" id="JI625621">
    <property type="protein sequence ID" value="AEB96383.1"/>
    <property type="molecule type" value="mRNA"/>
</dbReference>
<proteinExistence type="evidence at transcript level"/>
<keyword evidence="1" id="KW-0732">Signal</keyword>
<feature type="signal peptide" evidence="1">
    <location>
        <begin position="1"/>
        <end position="21"/>
    </location>
</feature>
<feature type="chain" id="PRO_5003322840" evidence="1">
    <location>
        <begin position="22"/>
        <end position="97"/>
    </location>
</feature>
<reference evidence="2" key="1">
    <citation type="journal article" date="2011" name="Mol. Biochem. Parasitol.">
        <title>A transcriptomic study on the pepsin-activated infective larvae of Angiostrongylus cantonensis.</title>
        <authorList>
            <person name="Chang S.H."/>
            <person name="Tang P."/>
            <person name="Wang L.C."/>
        </authorList>
    </citation>
    <scope>NUCLEOTIDE SEQUENCE</scope>
    <source>
        <strain evidence="2">Taiwan</strain>
    </source>
</reference>
<dbReference type="AlphaFoldDB" id="F5GTI5"/>
<feature type="non-terminal residue" evidence="2">
    <location>
        <position position="1"/>
    </location>
</feature>
<organism evidence="2">
    <name type="scientific">Angiostrongylus cantonensis</name>
    <name type="common">Rat lungworm</name>
    <dbReference type="NCBI Taxonomy" id="6313"/>
    <lineage>
        <taxon>Eukaryota</taxon>
        <taxon>Metazoa</taxon>
        <taxon>Ecdysozoa</taxon>
        <taxon>Nematoda</taxon>
        <taxon>Chromadorea</taxon>
        <taxon>Rhabditida</taxon>
        <taxon>Rhabditina</taxon>
        <taxon>Rhabditomorpha</taxon>
        <taxon>Strongyloidea</taxon>
        <taxon>Metastrongylidae</taxon>
        <taxon>Angiostrongylus</taxon>
    </lineage>
</organism>
<name>F5GTI5_ANGCA</name>
<protein>
    <submittedName>
        <fullName evidence="2">Uncharacterized protein</fullName>
    </submittedName>
</protein>
<evidence type="ECO:0000256" key="1">
    <source>
        <dbReference type="SAM" id="SignalP"/>
    </source>
</evidence>
<evidence type="ECO:0000313" key="2">
    <source>
        <dbReference type="EMBL" id="AEB96383.1"/>
    </source>
</evidence>